<proteinExistence type="predicted"/>
<name>A0ABQ9HNR3_9NEOP</name>
<dbReference type="Proteomes" id="UP001159363">
    <property type="component" value="Chromosome X"/>
</dbReference>
<accession>A0ABQ9HNR3</accession>
<keyword evidence="3" id="KW-1185">Reference proteome</keyword>
<dbReference type="EMBL" id="JARBHB010000004">
    <property type="protein sequence ID" value="KAJ8885993.1"/>
    <property type="molecule type" value="Genomic_DNA"/>
</dbReference>
<feature type="domain" description="Integrase zinc-binding" evidence="1">
    <location>
        <begin position="124"/>
        <end position="170"/>
    </location>
</feature>
<dbReference type="InterPro" id="IPR036397">
    <property type="entry name" value="RNaseH_sf"/>
</dbReference>
<dbReference type="InterPro" id="IPR052160">
    <property type="entry name" value="Gypsy_RT_Integrase-like"/>
</dbReference>
<dbReference type="InterPro" id="IPR043128">
    <property type="entry name" value="Rev_trsase/Diguanyl_cyclase"/>
</dbReference>
<dbReference type="Gene3D" id="3.30.420.10">
    <property type="entry name" value="Ribonuclease H-like superfamily/Ribonuclease H"/>
    <property type="match status" value="1"/>
</dbReference>
<sequence>MTLVAGRNFEHLHMLEQVLIRFEEANLTLKSAKCSFGYGETEVLGHVVNSKEINLIPIRKRCKALELPVFLLLGFDIAKAQQGDSCLVPLIQEIKKPSTSNTKFSRYLYKINTRPESTEKLLVIPDKLKAEILSECQYNPLVGGHLGMVRSTDIIRRSYYWRGLFKDVESAGLLQPIPSDEPFDRIGIDLLDPFPKTTRGNKYFITCIDYDTRWEVALDLLGNVICRHSMPGSVLSDGIMAVHELLRLMDVQGTTSSYHPQCNGAAERLYPTRTSMISQNPCMNGMSSDLILTDRVRIEHRMKKKQDLSIFDCRQVVGARGMRHSNSEVVQALGFPWATGYSPAIQRRNMSSSHTIISSLWGTEATTSLEYICSLHIIRLND</sequence>
<evidence type="ECO:0000313" key="2">
    <source>
        <dbReference type="EMBL" id="KAJ8885993.1"/>
    </source>
</evidence>
<dbReference type="InterPro" id="IPR041588">
    <property type="entry name" value="Integrase_H2C2"/>
</dbReference>
<gene>
    <name evidence="2" type="ORF">PR048_012199</name>
</gene>
<reference evidence="2 3" key="1">
    <citation type="submission" date="2023-02" db="EMBL/GenBank/DDBJ databases">
        <title>LHISI_Scaffold_Assembly.</title>
        <authorList>
            <person name="Stuart O.P."/>
            <person name="Cleave R."/>
            <person name="Magrath M.J.L."/>
            <person name="Mikheyev A.S."/>
        </authorList>
    </citation>
    <scope>NUCLEOTIDE SEQUENCE [LARGE SCALE GENOMIC DNA]</scope>
    <source>
        <strain evidence="2">Daus_M_001</strain>
        <tissue evidence="2">Leg muscle</tissue>
    </source>
</reference>
<dbReference type="Gene3D" id="3.30.70.270">
    <property type="match status" value="1"/>
</dbReference>
<organism evidence="2 3">
    <name type="scientific">Dryococelus australis</name>
    <dbReference type="NCBI Taxonomy" id="614101"/>
    <lineage>
        <taxon>Eukaryota</taxon>
        <taxon>Metazoa</taxon>
        <taxon>Ecdysozoa</taxon>
        <taxon>Arthropoda</taxon>
        <taxon>Hexapoda</taxon>
        <taxon>Insecta</taxon>
        <taxon>Pterygota</taxon>
        <taxon>Neoptera</taxon>
        <taxon>Polyneoptera</taxon>
        <taxon>Phasmatodea</taxon>
        <taxon>Verophasmatodea</taxon>
        <taxon>Anareolatae</taxon>
        <taxon>Phasmatidae</taxon>
        <taxon>Eurycanthinae</taxon>
        <taxon>Dryococelus</taxon>
    </lineage>
</organism>
<dbReference type="Gene3D" id="1.10.340.70">
    <property type="match status" value="1"/>
</dbReference>
<dbReference type="SUPFAM" id="SSF56672">
    <property type="entry name" value="DNA/RNA polymerases"/>
    <property type="match status" value="1"/>
</dbReference>
<comment type="caution">
    <text evidence="2">The sequence shown here is derived from an EMBL/GenBank/DDBJ whole genome shotgun (WGS) entry which is preliminary data.</text>
</comment>
<dbReference type="InterPro" id="IPR043502">
    <property type="entry name" value="DNA/RNA_pol_sf"/>
</dbReference>
<dbReference type="SUPFAM" id="SSF53098">
    <property type="entry name" value="Ribonuclease H-like"/>
    <property type="match status" value="1"/>
</dbReference>
<dbReference type="PANTHER" id="PTHR47266">
    <property type="entry name" value="ENDONUCLEASE-RELATED"/>
    <property type="match status" value="1"/>
</dbReference>
<evidence type="ECO:0000259" key="1">
    <source>
        <dbReference type="Pfam" id="PF17921"/>
    </source>
</evidence>
<evidence type="ECO:0000313" key="3">
    <source>
        <dbReference type="Proteomes" id="UP001159363"/>
    </source>
</evidence>
<dbReference type="InterPro" id="IPR012337">
    <property type="entry name" value="RNaseH-like_sf"/>
</dbReference>
<dbReference type="Pfam" id="PF17921">
    <property type="entry name" value="Integrase_H2C2"/>
    <property type="match status" value="1"/>
</dbReference>
<protein>
    <recommendedName>
        <fullName evidence="1">Integrase zinc-binding domain-containing protein</fullName>
    </recommendedName>
</protein>